<dbReference type="KEGG" id="eiv:EIN_247420"/>
<reference evidence="2 3" key="1">
    <citation type="submission" date="2012-10" db="EMBL/GenBank/DDBJ databases">
        <authorList>
            <person name="Zafar N."/>
            <person name="Inman J."/>
            <person name="Hall N."/>
            <person name="Lorenzi H."/>
            <person name="Caler E."/>
        </authorList>
    </citation>
    <scope>NUCLEOTIDE SEQUENCE [LARGE SCALE GENOMIC DNA]</scope>
    <source>
        <strain evidence="2 3">IP1</strain>
    </source>
</reference>
<dbReference type="Pfam" id="PF07992">
    <property type="entry name" value="Pyr_redox_2"/>
    <property type="match status" value="1"/>
</dbReference>
<organism evidence="2 3">
    <name type="scientific">Entamoeba invadens IP1</name>
    <dbReference type="NCBI Taxonomy" id="370355"/>
    <lineage>
        <taxon>Eukaryota</taxon>
        <taxon>Amoebozoa</taxon>
        <taxon>Evosea</taxon>
        <taxon>Archamoebae</taxon>
        <taxon>Mastigamoebida</taxon>
        <taxon>Entamoebidae</taxon>
        <taxon>Entamoeba</taxon>
    </lineage>
</organism>
<sequence length="235" mass="25360">LTKEYDAVFAGIGTLKPKTLGIPGEDLKGVEHVIPFLESINCHVRKTIGKRVAVVGAGFSAMDAVRVSRRLGSEAFIVYRRTVLEMPASSDEIEEAEAEGVKMMTLCAPVRVVGDEHGHVRALECQRMELGEKDDSGRAAPHPVPGSEFLIECDMVVQAISQAVDTEASEGVELDPKWKTFKVNDKFETSVKGLFACGDCVTGPMSIVNAVGDAHRASDAIDAFLQSEKKETPSQ</sequence>
<dbReference type="PRINTS" id="PR00368">
    <property type="entry name" value="FADPNR"/>
</dbReference>
<evidence type="ECO:0000313" key="2">
    <source>
        <dbReference type="EMBL" id="ELP94828.1"/>
    </source>
</evidence>
<dbReference type="OMA" id="LESINCH"/>
<keyword evidence="3" id="KW-1185">Reference proteome</keyword>
<protein>
    <submittedName>
        <fullName evidence="2">Glutamate synthase beta subunit, putative</fullName>
    </submittedName>
</protein>
<accession>A0A0A1UEB3</accession>
<dbReference type="Proteomes" id="UP000014680">
    <property type="component" value="Unassembled WGS sequence"/>
</dbReference>
<feature type="domain" description="FAD/NAD(P)-binding" evidence="1">
    <location>
        <begin position="4"/>
        <end position="213"/>
    </location>
</feature>
<dbReference type="PRINTS" id="PR00411">
    <property type="entry name" value="PNDRDTASEI"/>
</dbReference>
<dbReference type="PANTHER" id="PTHR42783:SF3">
    <property type="entry name" value="GLUTAMATE SYNTHASE [NADPH] SMALL CHAIN-RELATED"/>
    <property type="match status" value="1"/>
</dbReference>
<dbReference type="InterPro" id="IPR036188">
    <property type="entry name" value="FAD/NAD-bd_sf"/>
</dbReference>
<dbReference type="GeneID" id="14893795"/>
<proteinExistence type="predicted"/>
<dbReference type="SUPFAM" id="SSF51905">
    <property type="entry name" value="FAD/NAD(P)-binding domain"/>
    <property type="match status" value="1"/>
</dbReference>
<evidence type="ECO:0000313" key="3">
    <source>
        <dbReference type="Proteomes" id="UP000014680"/>
    </source>
</evidence>
<dbReference type="InterPro" id="IPR023753">
    <property type="entry name" value="FAD/NAD-binding_dom"/>
</dbReference>
<gene>
    <name evidence="2" type="ORF">EIN_247420</name>
</gene>
<dbReference type="EMBL" id="KB206169">
    <property type="protein sequence ID" value="ELP94828.1"/>
    <property type="molecule type" value="Genomic_DNA"/>
</dbReference>
<dbReference type="OrthoDB" id="10250374at2759"/>
<dbReference type="AlphaFoldDB" id="A0A0A1UEB3"/>
<dbReference type="VEuPathDB" id="AmoebaDB:EIN_247420"/>
<evidence type="ECO:0000259" key="1">
    <source>
        <dbReference type="Pfam" id="PF07992"/>
    </source>
</evidence>
<dbReference type="GO" id="GO:0016491">
    <property type="term" value="F:oxidoreductase activity"/>
    <property type="evidence" value="ECO:0007669"/>
    <property type="project" value="InterPro"/>
</dbReference>
<dbReference type="PANTHER" id="PTHR42783">
    <property type="entry name" value="GLUTAMATE SYNTHASE [NADPH] SMALL CHAIN"/>
    <property type="match status" value="1"/>
</dbReference>
<feature type="non-terminal residue" evidence="2">
    <location>
        <position position="1"/>
    </location>
</feature>
<name>A0A0A1UEB3_ENTIV</name>
<dbReference type="RefSeq" id="XP_004261599.1">
    <property type="nucleotide sequence ID" value="XM_004261551.1"/>
</dbReference>
<dbReference type="Gene3D" id="3.50.50.60">
    <property type="entry name" value="FAD/NAD(P)-binding domain"/>
    <property type="match status" value="2"/>
</dbReference>